<feature type="domain" description="Alpha/beta hydrolase fold-3" evidence="4">
    <location>
        <begin position="82"/>
        <end position="281"/>
    </location>
</feature>
<dbReference type="Pfam" id="PF07859">
    <property type="entry name" value="Abhydrolase_3"/>
    <property type="match status" value="1"/>
</dbReference>
<evidence type="ECO:0000256" key="3">
    <source>
        <dbReference type="PROSITE-ProRule" id="PRU10038"/>
    </source>
</evidence>
<dbReference type="GO" id="GO:0004806">
    <property type="term" value="F:triacylglycerol lipase activity"/>
    <property type="evidence" value="ECO:0007669"/>
    <property type="project" value="TreeGrafter"/>
</dbReference>
<dbReference type="PANTHER" id="PTHR48081">
    <property type="entry name" value="AB HYDROLASE SUPERFAMILY PROTEIN C4A8.06C"/>
    <property type="match status" value="1"/>
</dbReference>
<keyword evidence="2 5" id="KW-0378">Hydrolase</keyword>
<feature type="active site" evidence="3">
    <location>
        <position position="155"/>
    </location>
</feature>
<evidence type="ECO:0000313" key="5">
    <source>
        <dbReference type="EMBL" id="ALO46894.1"/>
    </source>
</evidence>
<dbReference type="InterPro" id="IPR050300">
    <property type="entry name" value="GDXG_lipolytic_enzyme"/>
</dbReference>
<dbReference type="Proteomes" id="UP000065641">
    <property type="component" value="Chromosome"/>
</dbReference>
<gene>
    <name evidence="5" type="ORF">PS2015_2259</name>
</gene>
<reference evidence="5 6" key="1">
    <citation type="submission" date="2015-11" db="EMBL/GenBank/DDBJ databases">
        <authorList>
            <person name="Zhang Y."/>
            <person name="Guo Z."/>
        </authorList>
    </citation>
    <scope>NUCLEOTIDE SEQUENCE [LARGE SCALE GENOMIC DNA]</scope>
    <source>
        <strain evidence="5 6">KCTC 32221</strain>
    </source>
</reference>
<organism evidence="5 6">
    <name type="scientific">Pseudohongiella spirulinae</name>
    <dbReference type="NCBI Taxonomy" id="1249552"/>
    <lineage>
        <taxon>Bacteria</taxon>
        <taxon>Pseudomonadati</taxon>
        <taxon>Pseudomonadota</taxon>
        <taxon>Gammaproteobacteria</taxon>
        <taxon>Pseudomonadales</taxon>
        <taxon>Pseudohongiellaceae</taxon>
        <taxon>Pseudohongiella</taxon>
    </lineage>
</organism>
<evidence type="ECO:0000256" key="1">
    <source>
        <dbReference type="ARBA" id="ARBA00010515"/>
    </source>
</evidence>
<dbReference type="AlphaFoldDB" id="A0A0S2KFL4"/>
<keyword evidence="6" id="KW-1185">Reference proteome</keyword>
<protein>
    <submittedName>
        <fullName evidence="5">Alpha/beta hydrolase</fullName>
    </submittedName>
</protein>
<dbReference type="PANTHER" id="PTHR48081:SF30">
    <property type="entry name" value="ACETYL-HYDROLASE LIPR-RELATED"/>
    <property type="match status" value="1"/>
</dbReference>
<accession>A0A0S2KFL4</accession>
<dbReference type="InterPro" id="IPR033140">
    <property type="entry name" value="Lipase_GDXG_put_SER_AS"/>
</dbReference>
<proteinExistence type="inferred from homology"/>
<evidence type="ECO:0000313" key="6">
    <source>
        <dbReference type="Proteomes" id="UP000065641"/>
    </source>
</evidence>
<dbReference type="InterPro" id="IPR013094">
    <property type="entry name" value="AB_hydrolase_3"/>
</dbReference>
<dbReference type="EMBL" id="CP013189">
    <property type="protein sequence ID" value="ALO46894.1"/>
    <property type="molecule type" value="Genomic_DNA"/>
</dbReference>
<dbReference type="SUPFAM" id="SSF53474">
    <property type="entry name" value="alpha/beta-Hydrolases"/>
    <property type="match status" value="1"/>
</dbReference>
<dbReference type="KEGG" id="pspi:PS2015_2259"/>
<evidence type="ECO:0000256" key="2">
    <source>
        <dbReference type="ARBA" id="ARBA00022801"/>
    </source>
</evidence>
<dbReference type="InterPro" id="IPR029058">
    <property type="entry name" value="AB_hydrolase_fold"/>
</dbReference>
<sequence>MLKRSKVNRLTLRSRFTSWVLKRKFKPKLLADDFDPIRFRKVVERDMGKVAPADSVSIQVVDQSGLKGEWQIPEGAAAGRCILYCHGGGYLFGSPTAYRAFTTRLAQASGLALFSLDYRLAPEHPFPAAPQDAMAAWHYLLESYQPDQIILAGDSAGAGLVMSLLHQIKQADMPMPARAALLSPYADLLGTGASLDANSASCAMFTGDAIRRAAATYLNGADGADPLASPLYADMSGFPPLRIYVSDNEVLRDDGIRVAEAAATAGVETELQIWRGQPHVWPLFVPVLPEANQALEDMSEYCRK</sequence>
<comment type="similarity">
    <text evidence="1">Belongs to the 'GDXG' lipolytic enzyme family.</text>
</comment>
<dbReference type="PROSITE" id="PS01174">
    <property type="entry name" value="LIPASE_GDXG_SER"/>
    <property type="match status" value="1"/>
</dbReference>
<dbReference type="RefSeq" id="WP_058022342.1">
    <property type="nucleotide sequence ID" value="NZ_CP013189.1"/>
</dbReference>
<dbReference type="Gene3D" id="3.40.50.1820">
    <property type="entry name" value="alpha/beta hydrolase"/>
    <property type="match status" value="1"/>
</dbReference>
<name>A0A0S2KFL4_9GAMM</name>
<evidence type="ECO:0000259" key="4">
    <source>
        <dbReference type="Pfam" id="PF07859"/>
    </source>
</evidence>
<dbReference type="STRING" id="1249552.PS2015_2259"/>